<organism evidence="1 2">
    <name type="scientific">Flavobacterium swingsii</name>
    <dbReference type="NCBI Taxonomy" id="498292"/>
    <lineage>
        <taxon>Bacteria</taxon>
        <taxon>Pseudomonadati</taxon>
        <taxon>Bacteroidota</taxon>
        <taxon>Flavobacteriia</taxon>
        <taxon>Flavobacteriales</taxon>
        <taxon>Flavobacteriaceae</taxon>
        <taxon>Flavobacterium</taxon>
    </lineage>
</organism>
<reference evidence="2" key="1">
    <citation type="submission" date="2016-10" db="EMBL/GenBank/DDBJ databases">
        <authorList>
            <person name="Varghese N."/>
            <person name="Submissions S."/>
        </authorList>
    </citation>
    <scope>NUCLEOTIDE SEQUENCE [LARGE SCALE GENOMIC DNA]</scope>
    <source>
        <strain evidence="2">DSM 21789</strain>
    </source>
</reference>
<name>A0A1I0VA77_9FLAO</name>
<accession>A0A1I0VA77</accession>
<dbReference type="EMBL" id="FOJT01000001">
    <property type="protein sequence ID" value="SFA73284.1"/>
    <property type="molecule type" value="Genomic_DNA"/>
</dbReference>
<keyword evidence="2" id="KW-1185">Reference proteome</keyword>
<dbReference type="Pfam" id="PF05834">
    <property type="entry name" value="Lycopene_cycl"/>
    <property type="match status" value="1"/>
</dbReference>
<evidence type="ECO:0000313" key="2">
    <source>
        <dbReference type="Proteomes" id="UP000199604"/>
    </source>
</evidence>
<protein>
    <submittedName>
        <fullName evidence="1">Lycopene beta-cyclase</fullName>
    </submittedName>
</protein>
<dbReference type="STRING" id="498292.SAMN05660845_0282"/>
<sequence>MFSFLIFVKILSKKRMKYDYIFAGIGLASLMILDKMIDAKLLESKKVLLLEPNDKNCNDRTWCFWDNKLGDFDHLVSKKWEQALFVNECKTVQCLSDDSNYKMIESIRFYNYVLNKLDKYPEIVWKKESFIAFEDKNSEVIVTSNVAEYSTDKFFNSVFEVSKIENNINYPLLKQHFIGWFVRTTNPIFDVNCATFMDFSIPQKENTRFMYVLPFSENEALVEYTLFSPSLLQESEYEEAISDYLKEKGATTFDIIKKEQGNIPMTVFPFWKINSRNVLHIGTAGGWTKASTGYTFKNAIKQSERVVSLFKKTTIDFRKSHKTNRFLFYDKLFVKVLYKNNVLGKQIFSNMFIKVQPKKIFKFLDEESNLKQELEIIWACPKIPFIKVLLGLK</sequence>
<dbReference type="AlphaFoldDB" id="A0A1I0VA77"/>
<dbReference type="Proteomes" id="UP000199604">
    <property type="component" value="Unassembled WGS sequence"/>
</dbReference>
<gene>
    <name evidence="1" type="ORF">SAMN05660845_0282</name>
</gene>
<evidence type="ECO:0000313" key="1">
    <source>
        <dbReference type="EMBL" id="SFA73284.1"/>
    </source>
</evidence>
<proteinExistence type="predicted"/>